<sequence length="169" mass="18420">MTKAKPHLYRVEVTWTGNTGQGTQSYSAYDRAHTITAADKPAIAASADPVFRGDKTKYNPEELLVASLSSCHMLWYLHLCAEAQVIVTRYVDYPIGTMMESVEGGGQFSKVLLRPIVTITPESDSVLAAQLHEQAHQKCFIANSMNFPVQCEPSVQLEPDGSPNSSGSS</sequence>
<dbReference type="OrthoDB" id="9795405at2"/>
<dbReference type="InterPro" id="IPR052707">
    <property type="entry name" value="OsmC_Ohr_Peroxiredoxin"/>
</dbReference>
<dbReference type="AlphaFoldDB" id="A0A1U7JAM2"/>
<evidence type="ECO:0000313" key="1">
    <source>
        <dbReference type="EMBL" id="OKH50719.1"/>
    </source>
</evidence>
<dbReference type="PANTHER" id="PTHR42830">
    <property type="entry name" value="OSMOTICALLY INDUCIBLE FAMILY PROTEIN"/>
    <property type="match status" value="1"/>
</dbReference>
<dbReference type="InterPro" id="IPR003718">
    <property type="entry name" value="OsmC/Ohr_fam"/>
</dbReference>
<dbReference type="Gene3D" id="3.30.300.20">
    <property type="match status" value="1"/>
</dbReference>
<comment type="caution">
    <text evidence="1">The sequence shown here is derived from an EMBL/GenBank/DDBJ whole genome shotgun (WGS) entry which is preliminary data.</text>
</comment>
<gene>
    <name evidence="1" type="ORF">NIES30_01080</name>
</gene>
<dbReference type="STRING" id="549789.NIES30_01080"/>
<dbReference type="EMBL" id="MRCG01000001">
    <property type="protein sequence ID" value="OKH50719.1"/>
    <property type="molecule type" value="Genomic_DNA"/>
</dbReference>
<dbReference type="InterPro" id="IPR036102">
    <property type="entry name" value="OsmC/Ohrsf"/>
</dbReference>
<name>A0A1U7JAM2_9CYAN</name>
<dbReference type="PANTHER" id="PTHR42830:SF2">
    <property type="entry name" value="OSMC_OHR FAMILY PROTEIN"/>
    <property type="match status" value="1"/>
</dbReference>
<dbReference type="Proteomes" id="UP000185557">
    <property type="component" value="Unassembled WGS sequence"/>
</dbReference>
<dbReference type="Pfam" id="PF02566">
    <property type="entry name" value="OsmC"/>
    <property type="match status" value="1"/>
</dbReference>
<proteinExistence type="predicted"/>
<dbReference type="RefSeq" id="WP_073606534.1">
    <property type="nucleotide sequence ID" value="NZ_MRCG01000001.1"/>
</dbReference>
<evidence type="ECO:0000313" key="2">
    <source>
        <dbReference type="Proteomes" id="UP000185557"/>
    </source>
</evidence>
<accession>A0A1U7JAM2</accession>
<reference evidence="1 2" key="1">
    <citation type="submission" date="2016-11" db="EMBL/GenBank/DDBJ databases">
        <title>Draft Genome Sequences of Nine Cyanobacterial Strains from Diverse Habitats.</title>
        <authorList>
            <person name="Zhu T."/>
            <person name="Hou S."/>
            <person name="Lu X."/>
            <person name="Hess W.R."/>
        </authorList>
    </citation>
    <scope>NUCLEOTIDE SEQUENCE [LARGE SCALE GENOMIC DNA]</scope>
    <source>
        <strain evidence="1 2">NIES-30</strain>
    </source>
</reference>
<keyword evidence="2" id="KW-1185">Reference proteome</keyword>
<protein>
    <submittedName>
        <fullName evidence="1">Peroxiredoxin</fullName>
    </submittedName>
</protein>
<dbReference type="SUPFAM" id="SSF82784">
    <property type="entry name" value="OsmC-like"/>
    <property type="match status" value="1"/>
</dbReference>
<dbReference type="InterPro" id="IPR015946">
    <property type="entry name" value="KH_dom-like_a/b"/>
</dbReference>
<organism evidence="1 2">
    <name type="scientific">Phormidium tenue NIES-30</name>
    <dbReference type="NCBI Taxonomy" id="549789"/>
    <lineage>
        <taxon>Bacteria</taxon>
        <taxon>Bacillati</taxon>
        <taxon>Cyanobacteriota</taxon>
        <taxon>Cyanophyceae</taxon>
        <taxon>Oscillatoriophycideae</taxon>
        <taxon>Oscillatoriales</taxon>
        <taxon>Oscillatoriaceae</taxon>
        <taxon>Phormidium</taxon>
    </lineage>
</organism>